<evidence type="ECO:0000313" key="3">
    <source>
        <dbReference type="Proteomes" id="UP000015105"/>
    </source>
</evidence>
<protein>
    <submittedName>
        <fullName evidence="2">Uncharacterized protein</fullName>
    </submittedName>
</protein>
<organism evidence="2 3">
    <name type="scientific">Aegilops tauschii subsp. strangulata</name>
    <name type="common">Goatgrass</name>
    <dbReference type="NCBI Taxonomy" id="200361"/>
    <lineage>
        <taxon>Eukaryota</taxon>
        <taxon>Viridiplantae</taxon>
        <taxon>Streptophyta</taxon>
        <taxon>Embryophyta</taxon>
        <taxon>Tracheophyta</taxon>
        <taxon>Spermatophyta</taxon>
        <taxon>Magnoliopsida</taxon>
        <taxon>Liliopsida</taxon>
        <taxon>Poales</taxon>
        <taxon>Poaceae</taxon>
        <taxon>BOP clade</taxon>
        <taxon>Pooideae</taxon>
        <taxon>Triticodae</taxon>
        <taxon>Triticeae</taxon>
        <taxon>Triticinae</taxon>
        <taxon>Aegilops</taxon>
    </lineage>
</organism>
<name>A0A453KZM5_AEGTS</name>
<reference evidence="3" key="2">
    <citation type="journal article" date="2017" name="Nat. Plants">
        <title>The Aegilops tauschii genome reveals multiple impacts of transposons.</title>
        <authorList>
            <person name="Zhao G."/>
            <person name="Zou C."/>
            <person name="Li K."/>
            <person name="Wang K."/>
            <person name="Li T."/>
            <person name="Gao L."/>
            <person name="Zhang X."/>
            <person name="Wang H."/>
            <person name="Yang Z."/>
            <person name="Liu X."/>
            <person name="Jiang W."/>
            <person name="Mao L."/>
            <person name="Kong X."/>
            <person name="Jiao Y."/>
            <person name="Jia J."/>
        </authorList>
    </citation>
    <scope>NUCLEOTIDE SEQUENCE [LARGE SCALE GENOMIC DNA]</scope>
    <source>
        <strain evidence="3">cv. AL8/78</strain>
    </source>
</reference>
<evidence type="ECO:0000256" key="1">
    <source>
        <dbReference type="SAM" id="MobiDB-lite"/>
    </source>
</evidence>
<dbReference type="EnsemblPlants" id="AET5Gv20569700.2">
    <property type="protein sequence ID" value="AET5Gv20569700.2"/>
    <property type="gene ID" value="AET5Gv20569700"/>
</dbReference>
<dbReference type="Gramene" id="AET5Gv20569700.2">
    <property type="protein sequence ID" value="AET5Gv20569700.2"/>
    <property type="gene ID" value="AET5Gv20569700"/>
</dbReference>
<proteinExistence type="predicted"/>
<reference evidence="2" key="4">
    <citation type="submission" date="2019-03" db="UniProtKB">
        <authorList>
            <consortium name="EnsemblPlants"/>
        </authorList>
    </citation>
    <scope>IDENTIFICATION</scope>
</reference>
<feature type="region of interest" description="Disordered" evidence="1">
    <location>
        <begin position="42"/>
        <end position="64"/>
    </location>
</feature>
<evidence type="ECO:0000313" key="2">
    <source>
        <dbReference type="EnsemblPlants" id="AET5Gv20569700.2"/>
    </source>
</evidence>
<reference evidence="2" key="5">
    <citation type="journal article" date="2021" name="G3 (Bethesda)">
        <title>Aegilops tauschii genome assembly Aet v5.0 features greater sequence contiguity and improved annotation.</title>
        <authorList>
            <person name="Wang L."/>
            <person name="Zhu T."/>
            <person name="Rodriguez J.C."/>
            <person name="Deal K.R."/>
            <person name="Dubcovsky J."/>
            <person name="McGuire P.E."/>
            <person name="Lux T."/>
            <person name="Spannagl M."/>
            <person name="Mayer K.F.X."/>
            <person name="Baldrich P."/>
            <person name="Meyers B.C."/>
            <person name="Huo N."/>
            <person name="Gu Y.Q."/>
            <person name="Zhou H."/>
            <person name="Devos K.M."/>
            <person name="Bennetzen J.L."/>
            <person name="Unver T."/>
            <person name="Budak H."/>
            <person name="Gulick P.J."/>
            <person name="Galiba G."/>
            <person name="Kalapos B."/>
            <person name="Nelson D.R."/>
            <person name="Li P."/>
            <person name="You F.M."/>
            <person name="Luo M.C."/>
            <person name="Dvorak J."/>
        </authorList>
    </citation>
    <scope>NUCLEOTIDE SEQUENCE [LARGE SCALE GENOMIC DNA]</scope>
    <source>
        <strain evidence="2">cv. AL8/78</strain>
    </source>
</reference>
<sequence length="166" mass="18544">SCGALVMRVHIHPRSAQEKPFAGHGDKIPFIRTARSLALHQRRGHIHTSIHRRSHERSTSNSTRSIDPLQLAGAMPCLAHGRHPRPPATNHCKSLTCLIRETYAHCHVPCIGIAGAGWSSGDDSEDDDDDMLNTKQVTAERDIVMFLLNLLEVEVMSNSRVVYVWR</sequence>
<dbReference type="Proteomes" id="UP000015105">
    <property type="component" value="Chromosome 5D"/>
</dbReference>
<dbReference type="AlphaFoldDB" id="A0A453KZM5"/>
<accession>A0A453KZM5</accession>
<keyword evidence="3" id="KW-1185">Reference proteome</keyword>
<feature type="compositionally biased region" description="Basic residues" evidence="1">
    <location>
        <begin position="42"/>
        <end position="55"/>
    </location>
</feature>
<reference evidence="3" key="1">
    <citation type="journal article" date="2014" name="Science">
        <title>Ancient hybridizations among the ancestral genomes of bread wheat.</title>
        <authorList>
            <consortium name="International Wheat Genome Sequencing Consortium,"/>
            <person name="Marcussen T."/>
            <person name="Sandve S.R."/>
            <person name="Heier L."/>
            <person name="Spannagl M."/>
            <person name="Pfeifer M."/>
            <person name="Jakobsen K.S."/>
            <person name="Wulff B.B."/>
            <person name="Steuernagel B."/>
            <person name="Mayer K.F."/>
            <person name="Olsen O.A."/>
        </authorList>
    </citation>
    <scope>NUCLEOTIDE SEQUENCE [LARGE SCALE GENOMIC DNA]</scope>
    <source>
        <strain evidence="3">cv. AL8/78</strain>
    </source>
</reference>
<reference evidence="2" key="3">
    <citation type="journal article" date="2017" name="Nature">
        <title>Genome sequence of the progenitor of the wheat D genome Aegilops tauschii.</title>
        <authorList>
            <person name="Luo M.C."/>
            <person name="Gu Y.Q."/>
            <person name="Puiu D."/>
            <person name="Wang H."/>
            <person name="Twardziok S.O."/>
            <person name="Deal K.R."/>
            <person name="Huo N."/>
            <person name="Zhu T."/>
            <person name="Wang L."/>
            <person name="Wang Y."/>
            <person name="McGuire P.E."/>
            <person name="Liu S."/>
            <person name="Long H."/>
            <person name="Ramasamy R.K."/>
            <person name="Rodriguez J.C."/>
            <person name="Van S.L."/>
            <person name="Yuan L."/>
            <person name="Wang Z."/>
            <person name="Xia Z."/>
            <person name="Xiao L."/>
            <person name="Anderson O.D."/>
            <person name="Ouyang S."/>
            <person name="Liang Y."/>
            <person name="Zimin A.V."/>
            <person name="Pertea G."/>
            <person name="Qi P."/>
            <person name="Bennetzen J.L."/>
            <person name="Dai X."/>
            <person name="Dawson M.W."/>
            <person name="Muller H.G."/>
            <person name="Kugler K."/>
            <person name="Rivarola-Duarte L."/>
            <person name="Spannagl M."/>
            <person name="Mayer K.F.X."/>
            <person name="Lu F.H."/>
            <person name="Bevan M.W."/>
            <person name="Leroy P."/>
            <person name="Li P."/>
            <person name="You F.M."/>
            <person name="Sun Q."/>
            <person name="Liu Z."/>
            <person name="Lyons E."/>
            <person name="Wicker T."/>
            <person name="Salzberg S.L."/>
            <person name="Devos K.M."/>
            <person name="Dvorak J."/>
        </authorList>
    </citation>
    <scope>NUCLEOTIDE SEQUENCE [LARGE SCALE GENOMIC DNA]</scope>
    <source>
        <strain evidence="2">cv. AL8/78</strain>
    </source>
</reference>